<proteinExistence type="predicted"/>
<sequence>MPFAATTSTGCVALFPPFPAADQRTRAPPCAMDAVAFPPPPAPFPDDDFDFGDFTFASAPQPPLADPRPAAFDDDWGDFVASPLGSKADASPPPTLPTATSSWEKPRGPLPLSLFGADDDQEDGREEEGSAEPPPQPATAHQRAASFATDGSRPADLKDLIAGLYGSQPPPASVAADAGPQEDGEGFGDDDWEFTAATAEPADQDGGARGPGDGIGMIEDVTKSVSNDEEDWSSFASLDEKLNHVHQTTDNIGTHKSTGECVKASSCSPANNSAILNLCKEREWADAIHIAQSSAESLQSSSDLFSNNKMNSSFKTDESHSSGSTSDCNLIEFYHRLREESLTVMSQHVKDLKEAQKVSTPSDENRKATVIGREIQEIYDKLKDSSLPKGFGAEVYPSRDVCITELINCIKEEQLKDFQQEYCLAEKIARAMEDTSVAIELYKHSVSTLHTLELASKEEQRDYVGAWYRMLLPSAHELQHGAALWQESYHSNVCDQVIFEGGDYFIALGEIYRVAQILYLSLQCFKPWVLADPGMFSKIMACLDRCSNAWTSCLETALKRVVDSNRLDASVAKALMESINNIKELELPSLQNVLPTNEMTCRLSLLPPSVVPGMKLIMWNGHHYFIKVANFWANQISSYPPQLSHTLQSSRNNAATLAHHTE</sequence>
<dbReference type="Gramene" id="PUZ62938">
    <property type="protein sequence ID" value="PUZ62938"/>
    <property type="gene ID" value="GQ55_3G026500"/>
</dbReference>
<feature type="compositionally biased region" description="Acidic residues" evidence="1">
    <location>
        <begin position="117"/>
        <end position="130"/>
    </location>
</feature>
<dbReference type="PANTHER" id="PTHR35701:SF1">
    <property type="entry name" value="OS11G0148400 PROTEIN"/>
    <property type="match status" value="1"/>
</dbReference>
<evidence type="ECO:0000259" key="2">
    <source>
        <dbReference type="Pfam" id="PF25999"/>
    </source>
</evidence>
<dbReference type="OrthoDB" id="765227at2759"/>
<dbReference type="Proteomes" id="UP000244336">
    <property type="component" value="Chromosome 3"/>
</dbReference>
<evidence type="ECO:0000256" key="1">
    <source>
        <dbReference type="SAM" id="MobiDB-lite"/>
    </source>
</evidence>
<evidence type="ECO:0000313" key="3">
    <source>
        <dbReference type="EMBL" id="PUZ62938.1"/>
    </source>
</evidence>
<name>A0A2T7E530_9POAL</name>
<dbReference type="STRING" id="1504633.A0A2T7E530"/>
<dbReference type="PANTHER" id="PTHR35701">
    <property type="entry name" value="OS11G0148400 PROTEIN"/>
    <property type="match status" value="1"/>
</dbReference>
<evidence type="ECO:0000313" key="4">
    <source>
        <dbReference type="Proteomes" id="UP000244336"/>
    </source>
</evidence>
<feature type="compositionally biased region" description="Acidic residues" evidence="1">
    <location>
        <begin position="180"/>
        <end position="191"/>
    </location>
</feature>
<organism evidence="3 4">
    <name type="scientific">Panicum hallii var. hallii</name>
    <dbReference type="NCBI Taxonomy" id="1504633"/>
    <lineage>
        <taxon>Eukaryota</taxon>
        <taxon>Viridiplantae</taxon>
        <taxon>Streptophyta</taxon>
        <taxon>Embryophyta</taxon>
        <taxon>Tracheophyta</taxon>
        <taxon>Spermatophyta</taxon>
        <taxon>Magnoliopsida</taxon>
        <taxon>Liliopsida</taxon>
        <taxon>Poales</taxon>
        <taxon>Poaceae</taxon>
        <taxon>PACMAD clade</taxon>
        <taxon>Panicoideae</taxon>
        <taxon>Panicodae</taxon>
        <taxon>Paniceae</taxon>
        <taxon>Panicinae</taxon>
        <taxon>Panicum</taxon>
        <taxon>Panicum sect. Panicum</taxon>
    </lineage>
</organism>
<dbReference type="AlphaFoldDB" id="A0A2T7E530"/>
<dbReference type="InterPro" id="IPR059024">
    <property type="entry name" value="SYNRG_C"/>
</dbReference>
<dbReference type="EMBL" id="CM009751">
    <property type="protein sequence ID" value="PUZ62938.1"/>
    <property type="molecule type" value="Genomic_DNA"/>
</dbReference>
<feature type="region of interest" description="Disordered" evidence="1">
    <location>
        <begin position="198"/>
        <end position="217"/>
    </location>
</feature>
<keyword evidence="4" id="KW-1185">Reference proteome</keyword>
<accession>A0A2T7E530</accession>
<feature type="region of interest" description="Disordered" evidence="1">
    <location>
        <begin position="32"/>
        <end position="191"/>
    </location>
</feature>
<dbReference type="Pfam" id="PF25999">
    <property type="entry name" value="SYNRG_C"/>
    <property type="match status" value="1"/>
</dbReference>
<gene>
    <name evidence="3" type="ORF">GQ55_3G026500</name>
</gene>
<reference evidence="3 4" key="1">
    <citation type="submission" date="2018-04" db="EMBL/GenBank/DDBJ databases">
        <title>WGS assembly of Panicum hallii var. hallii HAL2.</title>
        <authorList>
            <person name="Lovell J."/>
            <person name="Jenkins J."/>
            <person name="Lowry D."/>
            <person name="Mamidi S."/>
            <person name="Sreedasyam A."/>
            <person name="Weng X."/>
            <person name="Barry K."/>
            <person name="Bonette J."/>
            <person name="Campitelli B."/>
            <person name="Daum C."/>
            <person name="Gordon S."/>
            <person name="Gould B."/>
            <person name="Lipzen A."/>
            <person name="MacQueen A."/>
            <person name="Palacio-Mejia J."/>
            <person name="Plott C."/>
            <person name="Shakirov E."/>
            <person name="Shu S."/>
            <person name="Yoshinaga Y."/>
            <person name="Zane M."/>
            <person name="Rokhsar D."/>
            <person name="Grimwood J."/>
            <person name="Schmutz J."/>
            <person name="Juenger T."/>
        </authorList>
    </citation>
    <scope>NUCLEOTIDE SEQUENCE [LARGE SCALE GENOMIC DNA]</scope>
    <source>
        <strain evidence="4">cv. HAL2</strain>
    </source>
</reference>
<protein>
    <recommendedName>
        <fullName evidence="2">Synergin gamma C-terminal domain-containing protein</fullName>
    </recommendedName>
</protein>
<feature type="domain" description="Synergin gamma C-terminal" evidence="2">
    <location>
        <begin position="456"/>
        <end position="643"/>
    </location>
</feature>